<protein>
    <recommendedName>
        <fullName evidence="2">Transglutaminase-like domain-containing protein</fullName>
    </recommendedName>
</protein>
<dbReference type="Gene3D" id="3.10.620.30">
    <property type="match status" value="1"/>
</dbReference>
<keyword evidence="1" id="KW-0175">Coiled coil</keyword>
<feature type="domain" description="Transglutaminase-like" evidence="2">
    <location>
        <begin position="291"/>
        <end position="362"/>
    </location>
</feature>
<dbReference type="Gene3D" id="3.40.50.410">
    <property type="entry name" value="von Willebrand factor, type A domain"/>
    <property type="match status" value="1"/>
</dbReference>
<dbReference type="SUPFAM" id="SSF53300">
    <property type="entry name" value="vWA-like"/>
    <property type="match status" value="1"/>
</dbReference>
<evidence type="ECO:0000256" key="1">
    <source>
        <dbReference type="SAM" id="Coils"/>
    </source>
</evidence>
<accession>K2BX80</accession>
<dbReference type="InterPro" id="IPR038765">
    <property type="entry name" value="Papain-like_cys_pep_sf"/>
</dbReference>
<sequence length="794" mass="94780">MNSVDRLSHTNTFEQNLEILKEYTEGLLRLKMEKTKDKVKDKVDDILENRKPSLFDNFKKLLQTDVMDLFWNSAENQSLDSYESHREDRNDYIPYDLEFWEAIWESSRFAEIYPGFRGYFISWKKSYFDRSSNLWSKKKKLSDLNLKPDTTKKSYTYAGIIVSWTISIPLPDWSLPDIESLHFNWKNVPIFQIDQNNCIYITSSENQYVSFKFYTNQKLPVIEPISEDSEKIIFDKLTKETRNLLDSFGWNSWIDSAGKIRDYIIKTKKYSAHLQWTLRNKTNSKNYITNLDKSEELECFSANSLFVALCREIWLKARLIVWNIVQTLDKNWKSLLSSNNWHAWSEVWNGQNKKWIRFDATPTQKENWNDIEQNMDNWENEKTPAEMIKELLQQARDDNIAKEWEKLKETIEKLEKASSKEEIRILLDNSWLSTFTKVAINKIWNEEIIRQERGQIQKLDDEKEIDKAVKNSLLDDEFKDKLRDYARELKKKIQEERKRMYDEMQRMGFREEELQLYKLYKTLEKELMPEVKKQIRALVKILPHKFKIINNENEYFTSGSGIGSMGKLVEYELIHDAKIFTRNQEIRESSEINMFETIIIDRSGSMGYFTEDNSPLREAVKASIIRAKVLEYFKVKFSIIIFDTAMEEIMEFGEKFSDRKKNNIPSRLMRAIAKSGGTDIWKPLTYTLESMKKYAHKNWLKSFGNISFLWDWSPTDWLKDNWLKALISQIRKSWFWLTAYYVNGSAQNIDWLQEYFWTEQSWWTVIVGNVSELTDKLIGSYNENLKKVIKKYTK</sequence>
<name>K2BX80_9BACT</name>
<gene>
    <name evidence="3" type="ORF">ACD_49C00009G0039</name>
</gene>
<evidence type="ECO:0000259" key="2">
    <source>
        <dbReference type="SMART" id="SM00460"/>
    </source>
</evidence>
<dbReference type="Pfam" id="PF01841">
    <property type="entry name" value="Transglut_core"/>
    <property type="match status" value="1"/>
</dbReference>
<dbReference type="InterPro" id="IPR036465">
    <property type="entry name" value="vWFA_dom_sf"/>
</dbReference>
<reference evidence="3" key="1">
    <citation type="journal article" date="2012" name="Science">
        <title>Fermentation, hydrogen, and sulfur metabolism in multiple uncultivated bacterial phyla.</title>
        <authorList>
            <person name="Wrighton K.C."/>
            <person name="Thomas B.C."/>
            <person name="Sharon I."/>
            <person name="Miller C.S."/>
            <person name="Castelle C.J."/>
            <person name="VerBerkmoes N.C."/>
            <person name="Wilkins M.J."/>
            <person name="Hettich R.L."/>
            <person name="Lipton M.S."/>
            <person name="Williams K.H."/>
            <person name="Long P.E."/>
            <person name="Banfield J.F."/>
        </authorList>
    </citation>
    <scope>NUCLEOTIDE SEQUENCE [LARGE SCALE GENOMIC DNA]</scope>
</reference>
<dbReference type="SMART" id="SM00460">
    <property type="entry name" value="TGc"/>
    <property type="match status" value="1"/>
</dbReference>
<proteinExistence type="predicted"/>
<organism evidence="3">
    <name type="scientific">uncultured bacterium</name>
    <name type="common">gcode 4</name>
    <dbReference type="NCBI Taxonomy" id="1234023"/>
    <lineage>
        <taxon>Bacteria</taxon>
        <taxon>environmental samples</taxon>
    </lineage>
</organism>
<feature type="coiled-coil region" evidence="1">
    <location>
        <begin position="479"/>
        <end position="506"/>
    </location>
</feature>
<evidence type="ECO:0000313" key="3">
    <source>
        <dbReference type="EMBL" id="EKD66814.1"/>
    </source>
</evidence>
<dbReference type="SUPFAM" id="SSF54001">
    <property type="entry name" value="Cysteine proteinases"/>
    <property type="match status" value="1"/>
</dbReference>
<dbReference type="InterPro" id="IPR002931">
    <property type="entry name" value="Transglutaminase-like"/>
</dbReference>
<dbReference type="AlphaFoldDB" id="K2BX80"/>
<dbReference type="EMBL" id="AMFJ01021595">
    <property type="protein sequence ID" value="EKD66814.1"/>
    <property type="molecule type" value="Genomic_DNA"/>
</dbReference>
<comment type="caution">
    <text evidence="3">The sequence shown here is derived from an EMBL/GenBank/DDBJ whole genome shotgun (WGS) entry which is preliminary data.</text>
</comment>